<dbReference type="PROSITE" id="PS51257">
    <property type="entry name" value="PROKAR_LIPOPROTEIN"/>
    <property type="match status" value="1"/>
</dbReference>
<dbReference type="SUPFAM" id="SSF50969">
    <property type="entry name" value="YVTN repeat-like/Quinoprotein amine dehydrogenase"/>
    <property type="match status" value="1"/>
</dbReference>
<dbReference type="RefSeq" id="WP_127074695.1">
    <property type="nucleotide sequence ID" value="NZ_CP032819.1"/>
</dbReference>
<organism evidence="1 2">
    <name type="scientific">Butyricimonas faecalis</name>
    <dbReference type="NCBI Taxonomy" id="2093856"/>
    <lineage>
        <taxon>Bacteria</taxon>
        <taxon>Pseudomonadati</taxon>
        <taxon>Bacteroidota</taxon>
        <taxon>Bacteroidia</taxon>
        <taxon>Bacteroidales</taxon>
        <taxon>Odoribacteraceae</taxon>
        <taxon>Butyricimonas</taxon>
    </lineage>
</organism>
<gene>
    <name evidence="1" type="ORF">D8S85_00520</name>
</gene>
<dbReference type="Pfam" id="PF15869">
    <property type="entry name" value="TolB_like"/>
    <property type="match status" value="1"/>
</dbReference>
<reference evidence="1 2" key="1">
    <citation type="submission" date="2018-10" db="EMBL/GenBank/DDBJ databases">
        <title>Butyricimonas faecalis sp. nov., isolated from human faeces and emended description of the genus Butyricimonas.</title>
        <authorList>
            <person name="Le Roy T."/>
            <person name="Van der Smissen P."/>
            <person name="Paquot A."/>
            <person name="Delzenne N."/>
            <person name="Muccioli G."/>
            <person name="Collet J.-F."/>
            <person name="Cani P.D."/>
        </authorList>
    </citation>
    <scope>NUCLEOTIDE SEQUENCE [LARGE SCALE GENOMIC DNA]</scope>
    <source>
        <strain evidence="1 2">H184</strain>
    </source>
</reference>
<dbReference type="InterPro" id="IPR011044">
    <property type="entry name" value="Quino_amine_DH_bsu"/>
</dbReference>
<keyword evidence="2" id="KW-1185">Reference proteome</keyword>
<dbReference type="KEGG" id="buy:D8S85_00520"/>
<proteinExistence type="predicted"/>
<name>A0A3Q9ILA2_9BACT</name>
<sequence>MKKIITIILCTISIIACKERTIFTNEPIQISHFPKTITPSAEKIDIEIIGINNLYIVDTILLGFKVKGEDGFFTCYSLPNFKFLGNYISAGRGADEFLTLTYNKQFAIDSSNAKIWISSHLTREVSEINLTSSIKEQKVVFEKRFFLDSITDSYWFNINDSIFATYPSTDNLYYTVYNLKQQQLVTQKNIFTKDIKFDASIYDIIGTISPDKTKMALAMFNMNHIIIHSTNGDEIIPLTIYHTSNTPHEISQQDFMDRKIFYSDIRTVDKFIFALYINHSTKEIREANKSVEIHVFDWNGEPIYKIIIPNYIRFFDIDQNNGYIYGLNPYDEEIYKYDIRNYLK</sequence>
<evidence type="ECO:0008006" key="3">
    <source>
        <dbReference type="Google" id="ProtNLM"/>
    </source>
</evidence>
<evidence type="ECO:0000313" key="2">
    <source>
        <dbReference type="Proteomes" id="UP000270673"/>
    </source>
</evidence>
<dbReference type="OrthoDB" id="1024192at2"/>
<evidence type="ECO:0000313" key="1">
    <source>
        <dbReference type="EMBL" id="AZS28180.1"/>
    </source>
</evidence>
<protein>
    <recommendedName>
        <fullName evidence="3">DUF4221 domain-containing protein</fullName>
    </recommendedName>
</protein>
<dbReference type="EMBL" id="CP032819">
    <property type="protein sequence ID" value="AZS28180.1"/>
    <property type="molecule type" value="Genomic_DNA"/>
</dbReference>
<dbReference type="Proteomes" id="UP000270673">
    <property type="component" value="Chromosome"/>
</dbReference>
<accession>A0A3Q9ILA2</accession>
<dbReference type="AlphaFoldDB" id="A0A3Q9ILA2"/>